<evidence type="ECO:0000256" key="1">
    <source>
        <dbReference type="SAM" id="MobiDB-lite"/>
    </source>
</evidence>
<gene>
    <name evidence="3" type="ORF">C5746_06830</name>
</gene>
<name>A0A2Z5J8L3_STRAR</name>
<feature type="region of interest" description="Disordered" evidence="1">
    <location>
        <begin position="167"/>
        <end position="193"/>
    </location>
</feature>
<dbReference type="Pfam" id="PF09346">
    <property type="entry name" value="SMI1_KNR4"/>
    <property type="match status" value="1"/>
</dbReference>
<accession>A0A2Z5J8L3</accession>
<dbReference type="EMBL" id="CP027306">
    <property type="protein sequence ID" value="AXE76667.1"/>
    <property type="molecule type" value="Genomic_DNA"/>
</dbReference>
<proteinExistence type="predicted"/>
<dbReference type="SUPFAM" id="SSF160631">
    <property type="entry name" value="SMI1/KNR4-like"/>
    <property type="match status" value="1"/>
</dbReference>
<reference evidence="3 4" key="1">
    <citation type="journal article" date="2018" name="Front. Microbiol.">
        <title>Genome Sequencing of Streptomyces atratus SCSIOZH16 and Activation Production of Nocardamine via Metabolic Engineering.</title>
        <authorList>
            <person name="Li Y."/>
            <person name="Zhang C."/>
            <person name="Liu C."/>
            <person name="Ju J."/>
            <person name="Ma J."/>
        </authorList>
    </citation>
    <scope>NUCLEOTIDE SEQUENCE [LARGE SCALE GENOMIC DNA]</scope>
    <source>
        <strain evidence="3 4">SCSIO_ZH16</strain>
    </source>
</reference>
<feature type="domain" description="Knr4/Smi1-like" evidence="2">
    <location>
        <begin position="35"/>
        <end position="120"/>
    </location>
</feature>
<dbReference type="SMART" id="SM00860">
    <property type="entry name" value="SMI1_KNR4"/>
    <property type="match status" value="1"/>
</dbReference>
<evidence type="ECO:0000259" key="2">
    <source>
        <dbReference type="SMART" id="SM00860"/>
    </source>
</evidence>
<dbReference type="AlphaFoldDB" id="A0A2Z5J8L3"/>
<sequence>MPKLLGDKGWEEEELDAEAWLDEEGWLDPTGDLSPVSEDDIAVLEARFGPLPADYRAFLRVIGTGTLLQPMGAMPGAALEPTTQNFIHPADIPGAHTVYTRWLHDGWHEENAGVADMTRMMPVMGHDGYANFALLSLQHEGDDRVHVWYHDEEPDRMRMDGGVPLRGVPAQNARQRPAGGAVPRRDMTRSAAG</sequence>
<dbReference type="Proteomes" id="UP000252698">
    <property type="component" value="Chromosome"/>
</dbReference>
<protein>
    <recommendedName>
        <fullName evidence="2">Knr4/Smi1-like domain-containing protein</fullName>
    </recommendedName>
</protein>
<feature type="compositionally biased region" description="Basic and acidic residues" evidence="1">
    <location>
        <begin position="183"/>
        <end position="193"/>
    </location>
</feature>
<dbReference type="Gene3D" id="3.40.1580.10">
    <property type="entry name" value="SMI1/KNR4-like"/>
    <property type="match status" value="1"/>
</dbReference>
<evidence type="ECO:0000313" key="4">
    <source>
        <dbReference type="Proteomes" id="UP000252698"/>
    </source>
</evidence>
<evidence type="ECO:0000313" key="3">
    <source>
        <dbReference type="EMBL" id="AXE76667.1"/>
    </source>
</evidence>
<organism evidence="3 4">
    <name type="scientific">Streptomyces atratus</name>
    <dbReference type="NCBI Taxonomy" id="1893"/>
    <lineage>
        <taxon>Bacteria</taxon>
        <taxon>Bacillati</taxon>
        <taxon>Actinomycetota</taxon>
        <taxon>Actinomycetes</taxon>
        <taxon>Kitasatosporales</taxon>
        <taxon>Streptomycetaceae</taxon>
        <taxon>Streptomyces</taxon>
    </lineage>
</organism>
<dbReference type="InterPro" id="IPR037883">
    <property type="entry name" value="Knr4/Smi1-like_sf"/>
</dbReference>
<dbReference type="InterPro" id="IPR018958">
    <property type="entry name" value="Knr4/Smi1-like_dom"/>
</dbReference>
<dbReference type="KEGG" id="sata:C5746_06830"/>